<keyword evidence="1" id="KW-0732">Signal</keyword>
<feature type="signal peptide" evidence="1">
    <location>
        <begin position="1"/>
        <end position="26"/>
    </location>
</feature>
<accession>A0A2X2J5X9</accession>
<dbReference type="AlphaFoldDB" id="A0A2X2J5X9"/>
<gene>
    <name evidence="2" type="ORF">NCTC11544_03069</name>
</gene>
<dbReference type="RefSeq" id="WP_112364189.1">
    <property type="nucleotide sequence ID" value="NZ_CAMKUF010000003.1"/>
</dbReference>
<evidence type="ECO:0000313" key="2">
    <source>
        <dbReference type="EMBL" id="SUI69644.1"/>
    </source>
</evidence>
<feature type="chain" id="PRO_5030061404" evidence="1">
    <location>
        <begin position="27"/>
        <end position="225"/>
    </location>
</feature>
<proteinExistence type="predicted"/>
<sequence length="225" mass="23536">MKLQTNKKCYALAIIMASSVATSAYAAESAELKVTGKIVPTSCEIDLGSSGTVDYGDISSRELTGAAPIQLTISCDGKSQVAYKITDNRADTVVQNLTIPLTGTDGVSSYASFGLGKVGEKNLGAWNAVQSDLKVDGFSAVSLMNVGGSPGNELFVEGQSNEYMPINNGMEYSWSRNDLGIVAPATGKVFSSNIRVAGALDKAISLNQADEVKLDGSATLSIRYL</sequence>
<dbReference type="Gene3D" id="2.60.40.1090">
    <property type="entry name" value="Fimbrial-type adhesion domain"/>
    <property type="match status" value="1"/>
</dbReference>
<dbReference type="GO" id="GO:0009289">
    <property type="term" value="C:pilus"/>
    <property type="evidence" value="ECO:0007669"/>
    <property type="project" value="InterPro"/>
</dbReference>
<dbReference type="InterPro" id="IPR036937">
    <property type="entry name" value="Adhesion_dom_fimbrial_sf"/>
</dbReference>
<dbReference type="GeneID" id="74952462"/>
<dbReference type="GO" id="GO:0007155">
    <property type="term" value="P:cell adhesion"/>
    <property type="evidence" value="ECO:0007669"/>
    <property type="project" value="InterPro"/>
</dbReference>
<evidence type="ECO:0000313" key="3">
    <source>
        <dbReference type="Proteomes" id="UP000255529"/>
    </source>
</evidence>
<organism evidence="2 3">
    <name type="scientific">Serratia quinivorans</name>
    <dbReference type="NCBI Taxonomy" id="137545"/>
    <lineage>
        <taxon>Bacteria</taxon>
        <taxon>Pseudomonadati</taxon>
        <taxon>Pseudomonadota</taxon>
        <taxon>Gammaproteobacteria</taxon>
        <taxon>Enterobacterales</taxon>
        <taxon>Yersiniaceae</taxon>
        <taxon>Serratia</taxon>
    </lineage>
</organism>
<dbReference type="InterPro" id="IPR010546">
    <property type="entry name" value="DUF1120"/>
</dbReference>
<dbReference type="Proteomes" id="UP000255529">
    <property type="component" value="Unassembled WGS sequence"/>
</dbReference>
<protein>
    <submittedName>
        <fullName evidence="2">P pilus assembly protein, pilin FimA</fullName>
    </submittedName>
</protein>
<name>A0A2X2J5X9_9GAMM</name>
<dbReference type="Pfam" id="PF06551">
    <property type="entry name" value="DUF1120"/>
    <property type="match status" value="1"/>
</dbReference>
<dbReference type="EMBL" id="UGYN01000002">
    <property type="protein sequence ID" value="SUI69644.1"/>
    <property type="molecule type" value="Genomic_DNA"/>
</dbReference>
<evidence type="ECO:0000256" key="1">
    <source>
        <dbReference type="SAM" id="SignalP"/>
    </source>
</evidence>
<reference evidence="2 3" key="1">
    <citation type="submission" date="2018-06" db="EMBL/GenBank/DDBJ databases">
        <authorList>
            <consortium name="Pathogen Informatics"/>
            <person name="Doyle S."/>
        </authorList>
    </citation>
    <scope>NUCLEOTIDE SEQUENCE [LARGE SCALE GENOMIC DNA]</scope>
    <source>
        <strain evidence="2 3">NCTC11544</strain>
    </source>
</reference>